<dbReference type="OrthoDB" id="419598at2759"/>
<dbReference type="AlphaFoldDB" id="A0A9W8K1A2"/>
<proteinExistence type="predicted"/>
<dbReference type="Gene3D" id="3.90.25.10">
    <property type="entry name" value="UDP-galactose 4-epimerase, domain 1"/>
    <property type="match status" value="1"/>
</dbReference>
<name>A0A9W8K1A2_9AGAR</name>
<accession>A0A9W8K1A2</accession>
<sequence length="91" mass="10183">MDTRSGESSATEVLSEIIEHKITHVHITNEQEQGLFRSIGMSPEYVAMLNGMEAVIADGAEEKLVGTSKTIMGTHKLRDDYFEENKTLWAK</sequence>
<dbReference type="EMBL" id="JANKHO010000424">
    <property type="protein sequence ID" value="KAJ3510102.1"/>
    <property type="molecule type" value="Genomic_DNA"/>
</dbReference>
<comment type="caution">
    <text evidence="1">The sequence shown here is derived from an EMBL/GenBank/DDBJ whole genome shotgun (WGS) entry which is preliminary data.</text>
</comment>
<organism evidence="1 2">
    <name type="scientific">Agrocybe chaxingu</name>
    <dbReference type="NCBI Taxonomy" id="84603"/>
    <lineage>
        <taxon>Eukaryota</taxon>
        <taxon>Fungi</taxon>
        <taxon>Dikarya</taxon>
        <taxon>Basidiomycota</taxon>
        <taxon>Agaricomycotina</taxon>
        <taxon>Agaricomycetes</taxon>
        <taxon>Agaricomycetidae</taxon>
        <taxon>Agaricales</taxon>
        <taxon>Agaricineae</taxon>
        <taxon>Strophariaceae</taxon>
        <taxon>Agrocybe</taxon>
    </lineage>
</organism>
<gene>
    <name evidence="1" type="ORF">NLJ89_g4864</name>
</gene>
<dbReference type="Proteomes" id="UP001148786">
    <property type="component" value="Unassembled WGS sequence"/>
</dbReference>
<protein>
    <submittedName>
        <fullName evidence="1">Uncharacterized protein</fullName>
    </submittedName>
</protein>
<evidence type="ECO:0000313" key="1">
    <source>
        <dbReference type="EMBL" id="KAJ3510102.1"/>
    </source>
</evidence>
<keyword evidence="2" id="KW-1185">Reference proteome</keyword>
<evidence type="ECO:0000313" key="2">
    <source>
        <dbReference type="Proteomes" id="UP001148786"/>
    </source>
</evidence>
<reference evidence="1" key="1">
    <citation type="submission" date="2022-07" db="EMBL/GenBank/DDBJ databases">
        <title>Genome Sequence of Agrocybe chaxingu.</title>
        <authorList>
            <person name="Buettner E."/>
        </authorList>
    </citation>
    <scope>NUCLEOTIDE SEQUENCE</scope>
    <source>
        <strain evidence="1">MP-N11</strain>
    </source>
</reference>